<gene>
    <name evidence="2" type="ORF">DP923_13700</name>
</gene>
<name>A0A364RBQ0_9BACT</name>
<evidence type="ECO:0000313" key="3">
    <source>
        <dbReference type="Proteomes" id="UP000251692"/>
    </source>
</evidence>
<dbReference type="EMBL" id="QMDV01000004">
    <property type="protein sequence ID" value="RAU81751.1"/>
    <property type="molecule type" value="Genomic_DNA"/>
</dbReference>
<keyword evidence="3" id="KW-1185">Reference proteome</keyword>
<sequence>MENQEINAKEAQVTTKTLNNSWIPRSYAIAESAQAQPASITDDDNTPQETSKKRSKSWIPWPVF</sequence>
<accession>A0A364RBQ0</accession>
<reference evidence="2 3" key="1">
    <citation type="submission" date="2018-06" db="EMBL/GenBank/DDBJ databases">
        <authorList>
            <person name="Liu Z.-W."/>
        </authorList>
    </citation>
    <scope>NUCLEOTIDE SEQUENCE [LARGE SCALE GENOMIC DNA]</scope>
    <source>
        <strain evidence="2 3">2b14</strain>
    </source>
</reference>
<organism evidence="2 3">
    <name type="scientific">Pontibacter arcticus</name>
    <dbReference type="NCBI Taxonomy" id="2080288"/>
    <lineage>
        <taxon>Bacteria</taxon>
        <taxon>Pseudomonadati</taxon>
        <taxon>Bacteroidota</taxon>
        <taxon>Cytophagia</taxon>
        <taxon>Cytophagales</taxon>
        <taxon>Hymenobacteraceae</taxon>
        <taxon>Pontibacter</taxon>
    </lineage>
</organism>
<protein>
    <submittedName>
        <fullName evidence="2">Uncharacterized protein</fullName>
    </submittedName>
</protein>
<evidence type="ECO:0000256" key="1">
    <source>
        <dbReference type="SAM" id="MobiDB-lite"/>
    </source>
</evidence>
<evidence type="ECO:0000313" key="2">
    <source>
        <dbReference type="EMBL" id="RAU81751.1"/>
    </source>
</evidence>
<proteinExistence type="predicted"/>
<dbReference type="RefSeq" id="WP_112306431.1">
    <property type="nucleotide sequence ID" value="NZ_QMDV01000004.1"/>
</dbReference>
<comment type="caution">
    <text evidence="2">The sequence shown here is derived from an EMBL/GenBank/DDBJ whole genome shotgun (WGS) entry which is preliminary data.</text>
</comment>
<feature type="region of interest" description="Disordered" evidence="1">
    <location>
        <begin position="33"/>
        <end position="64"/>
    </location>
</feature>
<dbReference type="Proteomes" id="UP000251692">
    <property type="component" value="Unassembled WGS sequence"/>
</dbReference>
<dbReference type="AlphaFoldDB" id="A0A364RBQ0"/>
<reference evidence="2 3" key="2">
    <citation type="submission" date="2018-07" db="EMBL/GenBank/DDBJ databases">
        <title>Pontibacter sp. 2b14 genomic sequence and assembly.</title>
        <authorList>
            <person name="Du Z.-J."/>
        </authorList>
    </citation>
    <scope>NUCLEOTIDE SEQUENCE [LARGE SCALE GENOMIC DNA]</scope>
    <source>
        <strain evidence="2 3">2b14</strain>
    </source>
</reference>